<sequence>MIPATILSEALGFNPFDASQPTLAVPQAVFSFLLQSYLAQLPFDEAAYLTANPDVAQAVQDGEFDSGLSHFLQIGYQEERGGFGSDFQEDWYLQQNTDVAVAVRLGDWPSGQAHYQAHGKQEGRCPSPTVRAVYEQWQALLNQHPSPKTSK</sequence>
<comment type="caution">
    <text evidence="2">The sequence shown here is derived from an EMBL/GenBank/DDBJ whole genome shotgun (WGS) entry which is preliminary data.</text>
</comment>
<dbReference type="Proteomes" id="UP000032673">
    <property type="component" value="Unassembled WGS sequence"/>
</dbReference>
<organism evidence="2 4">
    <name type="scientific">Acetobacter indonesiensis</name>
    <dbReference type="NCBI Taxonomy" id="104101"/>
    <lineage>
        <taxon>Bacteria</taxon>
        <taxon>Pseudomonadati</taxon>
        <taxon>Pseudomonadota</taxon>
        <taxon>Alphaproteobacteria</taxon>
        <taxon>Acetobacterales</taxon>
        <taxon>Acetobacteraceae</taxon>
        <taxon>Acetobacter</taxon>
    </lineage>
</organism>
<dbReference type="EMBL" id="BAMW01000082">
    <property type="protein sequence ID" value="GAN64561.1"/>
    <property type="molecule type" value="Genomic_DNA"/>
</dbReference>
<gene>
    <name evidence="1" type="ORF">Abin_085_026</name>
    <name evidence="2" type="ORF">AIN02nite_20050</name>
</gene>
<proteinExistence type="predicted"/>
<evidence type="ECO:0000313" key="4">
    <source>
        <dbReference type="Proteomes" id="UP000321104"/>
    </source>
</evidence>
<evidence type="ECO:0000313" key="3">
    <source>
        <dbReference type="Proteomes" id="UP000032673"/>
    </source>
</evidence>
<reference evidence="1 3" key="1">
    <citation type="submission" date="2012-11" db="EMBL/GenBank/DDBJ databases">
        <title>Whole genome sequence of Acetobacter indonesiensis 5H-1.</title>
        <authorList>
            <person name="Azuma Y."/>
            <person name="Higashiura N."/>
            <person name="Hirakawa H."/>
            <person name="Matsushita K."/>
        </authorList>
    </citation>
    <scope>NUCLEOTIDE SEQUENCE [LARGE SCALE GENOMIC DNA]</scope>
    <source>
        <strain evidence="1 3">5H-1</strain>
    </source>
</reference>
<dbReference type="Proteomes" id="UP000321104">
    <property type="component" value="Unassembled WGS sequence"/>
</dbReference>
<name>A0A6N3T7F8_9PROT</name>
<dbReference type="EMBL" id="BJXQ01000011">
    <property type="protein sequence ID" value="GEN03980.1"/>
    <property type="molecule type" value="Genomic_DNA"/>
</dbReference>
<reference evidence="2 4" key="2">
    <citation type="submission" date="2019-07" db="EMBL/GenBank/DDBJ databases">
        <title>Whole genome shotgun sequence of Acetobacter indonesiensis NBRC 16471.</title>
        <authorList>
            <person name="Hosoyama A."/>
            <person name="Uohara A."/>
            <person name="Ohji S."/>
            <person name="Ichikawa N."/>
        </authorList>
    </citation>
    <scope>NUCLEOTIDE SEQUENCE [LARGE SCALE GENOMIC DNA]</scope>
    <source>
        <strain evidence="2 4">NBRC 16471</strain>
    </source>
</reference>
<evidence type="ECO:0000313" key="1">
    <source>
        <dbReference type="EMBL" id="GAN64561.1"/>
    </source>
</evidence>
<dbReference type="AlphaFoldDB" id="A0A6N3T7F8"/>
<accession>A0A6N3T7F8</accession>
<evidence type="ECO:0000313" key="2">
    <source>
        <dbReference type="EMBL" id="GEN03980.1"/>
    </source>
</evidence>
<protein>
    <submittedName>
        <fullName evidence="2">Uncharacterized protein</fullName>
    </submittedName>
</protein>
<keyword evidence="3" id="KW-1185">Reference proteome</keyword>
<dbReference type="RefSeq" id="WP_048848216.1">
    <property type="nucleotide sequence ID" value="NZ_BAMW01000082.1"/>
</dbReference>